<proteinExistence type="predicted"/>
<dbReference type="VEuPathDB" id="ToxoDB:TGDOM2_268870"/>
<dbReference type="InterPro" id="IPR050463">
    <property type="entry name" value="Gfo/Idh/MocA_oxidrdct_glycsds"/>
</dbReference>
<comment type="caution">
    <text evidence="5">The sequence shown here is derived from an EMBL/GenBank/DDBJ whole genome shotgun (WGS) entry which is preliminary data.</text>
</comment>
<dbReference type="Pfam" id="PF01408">
    <property type="entry name" value="GFO_IDH_MocA"/>
    <property type="match status" value="1"/>
</dbReference>
<dbReference type="InterPro" id="IPR038375">
    <property type="entry name" value="NDUFAF7_sf"/>
</dbReference>
<dbReference type="SUPFAM" id="SSF48452">
    <property type="entry name" value="TPR-like"/>
    <property type="match status" value="1"/>
</dbReference>
<dbReference type="Proteomes" id="UP000028837">
    <property type="component" value="Unassembled WGS sequence"/>
</dbReference>
<sequence length="1031" mass="114124">MKADTELGKASGKEGSEQPAASPSTSSPSSSASSFEGSGIATVGGEAPVEQNPDEKFCVERRVLLCESVLWDMLENYYKQMAITAWAQDYVPSFVTSNSRLCRSYARVIFNFLQDLFAMQKKASSVQGERAGSQAAAEDSLATRVVIVEIGGGHGRFTYLLLRALLRYQHLFRDLGLPEKPFLYVFSDVAEANVAFCSKHPAFQEFIQQGWLDFAVFDGNDKEARIHLTCSKRTVPIGTPIVAVANYVFDSLLTDGWRVTPGKEVEFHRAAVSVYSPQVEPDPTAADIMLRMSLGWDWFPVDLDEACAASVETREGEKLRNSRRSRYLCEDPTIRQVLEKYRELNKTLSFVLPVGAFSLFRNLLRLSGNRLFCLIGDKGYPTADEFAGERDPHIAIHGSISFMLNLHAVRLYFDALGGFSQATPYRDTFQITGLWFCGQQSDMPRSRAAFLDDLEDMAPDGLIQWQRACQELVASAGDTGVKIKELISLLRYSGHDADVLLNFHSAFTSQCVQPLISLRTEQDLLFDIDQVYKNWYKLKKGEDVADLCAHICMRLGRCDAAIKYLKGSIEACPEGIHSATFVNLASCHKVLGNIEEGIECCEKALALHPDYAQAKEMLVTLKICRNPVTVALVGLGYWTKYEAVHLLRRDRRIRIVAVYGFKQSEAEAFNSCLGLDDVAVYSGSSGLKDLLQRNDIQAVVLDVHGELMPSFLPKMFEAGKHVLSRSPLGLRVETGWKLIEAYKPFASRLVWHAVESARVEEAFLEARKIVADLGAVTTVSVHCATDLFISAATKASDGSPCFPYDVKDHLALELLRCIAAIRTITGEQLVGVAAFFGGDSQLPARVDGEKTAEEDDREADPQKKATRLRRDAPRLTGWLQFTGKNCSDYAEVPATFMLTNSAGDNSLKYTICCIRGTLEISKSMSAWQLRTITDGCSSTSHAIQSIGHQNSHDAWLMDLYHFLYEKNASNFSEDDQPLVDVTVNAALSDCATMDAILTSLQKGGFPVRFAVKKIATEKVGKHVRSELESAA</sequence>
<evidence type="ECO:0000259" key="4">
    <source>
        <dbReference type="Pfam" id="PF01408"/>
    </source>
</evidence>
<dbReference type="Gene3D" id="1.25.40.10">
    <property type="entry name" value="Tetratricopeptide repeat domain"/>
    <property type="match status" value="1"/>
</dbReference>
<evidence type="ECO:0000256" key="3">
    <source>
        <dbReference type="SAM" id="MobiDB-lite"/>
    </source>
</evidence>
<protein>
    <submittedName>
        <fullName evidence="5">Tetratricopeptide repeat-containing protein</fullName>
    </submittedName>
</protein>
<dbReference type="Gene3D" id="3.40.50.720">
    <property type="entry name" value="NAD(P)-binding Rossmann-like Domain"/>
    <property type="match status" value="1"/>
</dbReference>
<feature type="domain" description="Gfo/Idh/MocA-like oxidoreductase N-terminal" evidence="4">
    <location>
        <begin position="629"/>
        <end position="742"/>
    </location>
</feature>
<dbReference type="SMART" id="SM00028">
    <property type="entry name" value="TPR"/>
    <property type="match status" value="2"/>
</dbReference>
<dbReference type="InterPro" id="IPR011990">
    <property type="entry name" value="TPR-like_helical_dom_sf"/>
</dbReference>
<keyword evidence="1" id="KW-0560">Oxidoreductase</keyword>
<dbReference type="EMBL" id="AHZU02000870">
    <property type="protein sequence ID" value="KFG39198.1"/>
    <property type="molecule type" value="Genomic_DNA"/>
</dbReference>
<dbReference type="InterPro" id="IPR000683">
    <property type="entry name" value="Gfo/Idh/MocA-like_OxRdtase_N"/>
</dbReference>
<evidence type="ECO:0000313" key="6">
    <source>
        <dbReference type="Proteomes" id="UP000028837"/>
    </source>
</evidence>
<name>A0A086K480_TOXGO</name>
<evidence type="ECO:0000313" key="5">
    <source>
        <dbReference type="EMBL" id="KFG39198.1"/>
    </source>
</evidence>
<dbReference type="PANTHER" id="PTHR43818">
    <property type="entry name" value="BCDNA.GH03377"/>
    <property type="match status" value="1"/>
</dbReference>
<dbReference type="PANTHER" id="PTHR43818:SF11">
    <property type="entry name" value="BCDNA.GH03377"/>
    <property type="match status" value="1"/>
</dbReference>
<organism evidence="5 6">
    <name type="scientific">Toxoplasma gondii GAB2-2007-GAL-DOM2</name>
    <dbReference type="NCBI Taxonomy" id="1130820"/>
    <lineage>
        <taxon>Eukaryota</taxon>
        <taxon>Sar</taxon>
        <taxon>Alveolata</taxon>
        <taxon>Apicomplexa</taxon>
        <taxon>Conoidasida</taxon>
        <taxon>Coccidia</taxon>
        <taxon>Eucoccidiorida</taxon>
        <taxon>Eimeriorina</taxon>
        <taxon>Sarcocystidae</taxon>
        <taxon>Toxoplasma</taxon>
    </lineage>
</organism>
<dbReference type="GO" id="GO:0016491">
    <property type="term" value="F:oxidoreductase activity"/>
    <property type="evidence" value="ECO:0007669"/>
    <property type="project" value="UniProtKB-KW"/>
</dbReference>
<feature type="compositionally biased region" description="Low complexity" evidence="3">
    <location>
        <begin position="19"/>
        <end position="34"/>
    </location>
</feature>
<accession>A0A086K480</accession>
<dbReference type="AlphaFoldDB" id="A0A086K480"/>
<feature type="repeat" description="TPR" evidence="2">
    <location>
        <begin position="578"/>
        <end position="611"/>
    </location>
</feature>
<evidence type="ECO:0000256" key="2">
    <source>
        <dbReference type="PROSITE-ProRule" id="PRU00339"/>
    </source>
</evidence>
<dbReference type="SUPFAM" id="SSF51735">
    <property type="entry name" value="NAD(P)-binding Rossmann-fold domains"/>
    <property type="match status" value="1"/>
</dbReference>
<feature type="region of interest" description="Disordered" evidence="3">
    <location>
        <begin position="1"/>
        <end position="48"/>
    </location>
</feature>
<dbReference type="PROSITE" id="PS50005">
    <property type="entry name" value="TPR"/>
    <property type="match status" value="1"/>
</dbReference>
<reference evidence="5 6" key="1">
    <citation type="submission" date="2014-02" db="EMBL/GenBank/DDBJ databases">
        <authorList>
            <person name="Sibley D."/>
            <person name="Venepally P."/>
            <person name="Karamycheva S."/>
            <person name="Hadjithomas M."/>
            <person name="Khan A."/>
            <person name="Brunk B."/>
            <person name="Roos D."/>
            <person name="Caler E."/>
            <person name="Lorenzi H."/>
        </authorList>
    </citation>
    <scope>NUCLEOTIDE SEQUENCE [LARGE SCALE GENOMIC DNA]</scope>
    <source>
        <strain evidence="5 6">GAB2-2007-GAL-DOM2</strain>
    </source>
</reference>
<dbReference type="Pfam" id="PF13181">
    <property type="entry name" value="TPR_8"/>
    <property type="match status" value="1"/>
</dbReference>
<dbReference type="InterPro" id="IPR036291">
    <property type="entry name" value="NAD(P)-bd_dom_sf"/>
</dbReference>
<keyword evidence="2" id="KW-0802">TPR repeat</keyword>
<feature type="compositionally biased region" description="Basic and acidic residues" evidence="3">
    <location>
        <begin position="1"/>
        <end position="16"/>
    </location>
</feature>
<dbReference type="Gene3D" id="3.40.50.12710">
    <property type="match status" value="1"/>
</dbReference>
<dbReference type="InterPro" id="IPR019734">
    <property type="entry name" value="TPR_rpt"/>
</dbReference>
<gene>
    <name evidence="5" type="ORF">TGDOM2_268870</name>
</gene>
<evidence type="ECO:0000256" key="1">
    <source>
        <dbReference type="ARBA" id="ARBA00023002"/>
    </source>
</evidence>
<dbReference type="OrthoDB" id="64915at2759"/>
<dbReference type="GO" id="GO:0000166">
    <property type="term" value="F:nucleotide binding"/>
    <property type="evidence" value="ECO:0007669"/>
    <property type="project" value="InterPro"/>
</dbReference>
<feature type="region of interest" description="Disordered" evidence="3">
    <location>
        <begin position="846"/>
        <end position="867"/>
    </location>
</feature>